<keyword evidence="1" id="KW-1133">Transmembrane helix</keyword>
<feature type="transmembrane region" description="Helical" evidence="1">
    <location>
        <begin position="1123"/>
        <end position="1145"/>
    </location>
</feature>
<dbReference type="VEuPathDB" id="GiardiaDB:SS50377_27008"/>
<evidence type="ECO:0000313" key="3">
    <source>
        <dbReference type="EMBL" id="KAH0570722.1"/>
    </source>
</evidence>
<gene>
    <name evidence="3" type="ORF">SS50377_27008</name>
    <name evidence="2" type="ORF">SS50377_fx057</name>
</gene>
<feature type="transmembrane region" description="Helical" evidence="1">
    <location>
        <begin position="930"/>
        <end position="950"/>
    </location>
</feature>
<organism evidence="2">
    <name type="scientific">Spironucleus salmonicida</name>
    <dbReference type="NCBI Taxonomy" id="348837"/>
    <lineage>
        <taxon>Eukaryota</taxon>
        <taxon>Metamonada</taxon>
        <taxon>Diplomonadida</taxon>
        <taxon>Hexamitidae</taxon>
        <taxon>Hexamitinae</taxon>
        <taxon>Spironucleus</taxon>
    </lineage>
</organism>
<dbReference type="EMBL" id="AUWU02000007">
    <property type="protein sequence ID" value="KAH0570722.1"/>
    <property type="molecule type" value="Genomic_DNA"/>
</dbReference>
<reference evidence="3" key="2">
    <citation type="submission" date="2020-12" db="EMBL/GenBank/DDBJ databases">
        <title>New Spironucleus salmonicida genome in near-complete chromosomes.</title>
        <authorList>
            <person name="Xu F."/>
            <person name="Kurt Z."/>
            <person name="Jimenez-Gonzalez A."/>
            <person name="Astvaldsson A."/>
            <person name="Andersson J.O."/>
            <person name="Svard S.G."/>
        </authorList>
    </citation>
    <scope>NUCLEOTIDE SEQUENCE</scope>
    <source>
        <strain evidence="3">ATCC 50377</strain>
    </source>
</reference>
<keyword evidence="1 2" id="KW-0812">Transmembrane</keyword>
<protein>
    <submittedName>
        <fullName evidence="2">Transmembrane domain-containing protein</fullName>
    </submittedName>
</protein>
<evidence type="ECO:0000313" key="4">
    <source>
        <dbReference type="Proteomes" id="UP000018208"/>
    </source>
</evidence>
<feature type="transmembrane region" description="Helical" evidence="1">
    <location>
        <begin position="50"/>
        <end position="73"/>
    </location>
</feature>
<sequence length="1342" mass="159557">MFKLVIELNRKYFLQNQSEPIEKAQKIFNTLFLFGVISLSITNVTQHNIFFTYLSITLSIIQLILVSIFLLLLRFNQYKYKICINIIICLQFTSLPVFFINMLSKSFLLIFIQFLIMTTVKSIYIAVFLLQIYMQPQLFIFKVVQQIYDIFFIGLGIITQIYQMFIFILLVRFCLIIFKSIQWNYYSKNRYSFYEDFVVSIYTFIQIFQKFASTRQIKLFTPNCLVFLIFVYFMLSFIRNIFSFRQVNSVLSVKLAIQQNEEYDESCLKQHQILLFKILNQYYKFMNNHNQKDFNDLLLLSQQISMDNLDGQNGYFYKVINFNINGVLDNILYNKISNNMQESNLLFAQYDCQIIGQKVKQVQYLYSLININEEYPSLDKFYNKVCCMKLIIKQLQFLQKHYYHSQVYHQLLIQFVNTFKLSKQISYQSVILLRNNQLLLNFQESSSYDCITQTQLVTTNHADFTSIFSSVQYQKTNLYKEIKQYFISELKSQKHLWYGFYIIVALQCVAGIVFFVLQQNDRVIQTRNIKNIEPSYLCDAFIHRKFNQNLSSQSFSLQQLYNLVNKKRYFLENVDIIYPKKIIRNSNFIQTAISNEQYCFQLKSQKQLGKFVVNNFISQIIQDWQDKTILYNQIFFRFKSSVLSVYNFYPLLFCTAMWLLAFMYQKSFFLYQLGLYLTTKKKITVIQKINIYQYIVMFFFLLIFLVAFNFNLSKFIAYQIKKNQNFSQEDWYYTEDLASIVKVHNNLINLSSYNSMLQDNQFTLSNQEVELIMTQINFEIKSFLSDDIQSYFAIEGQGGPQQIASCFILHLLQDVKEWMISNRSPQLFNNSNQFEQQNFQCITDFEVTQGASSYFSELTNISSMQLLNPRRDTRNHLAISLNGIHKHLEKFIKDNDLSLHYNYNYYNLEQIMILLIILLSFLLMKVNMKAKLFLTISYLVIITIQLVFYFDQCNQGDYFKKVEEILEISKQLGLFANLLGNLYPSELVSILSSKYFSQNVLNLKSPYQEIKCSILHILQQNDLSINGQSISIYIQRLGFDKCKQSDFIKVRDILKLMQDKLNNYVTYLSEAGIYLHNKHNYNITLNFIAIVLLYVIILIYGILSFSGFPNKFLSTHFFKKFKIFIYILIVYIILGFLCILLNHLLTTQYQINLNYRDQFEELIPKFYVIKLILSKITFSKRDIELLRYKVYEMNIDDLSSFSNLCYNDLHQSFIHDCTKHQNIQFMFENKIHQVMMYFYQHDAVNIIDNCIYEDNILLQQVTHVLDTCISQSQRQILSIFKKQEALAIIQFIIGISGFICLFNLVRRGQSYYQNYLEAIEFILIHQGKISPQDVEIVLEMLQ</sequence>
<reference evidence="2 3" key="1">
    <citation type="journal article" date="2014" name="PLoS Genet.">
        <title>The Genome of Spironucleus salmonicida Highlights a Fish Pathogen Adapted to Fluctuating Environments.</title>
        <authorList>
            <person name="Xu F."/>
            <person name="Jerlstrom-Hultqvist J."/>
            <person name="Einarsson E."/>
            <person name="Astvaldsson A."/>
            <person name="Svard S.G."/>
            <person name="Andersson J.O."/>
        </authorList>
    </citation>
    <scope>NUCLEOTIDE SEQUENCE</scope>
    <source>
        <strain evidence="3">ATCC 50377</strain>
    </source>
</reference>
<evidence type="ECO:0000256" key="1">
    <source>
        <dbReference type="SAM" id="Phobius"/>
    </source>
</evidence>
<keyword evidence="1" id="KW-0472">Membrane</keyword>
<feature type="transmembrane region" description="Helical" evidence="1">
    <location>
        <begin position="691"/>
        <end position="712"/>
    </location>
</feature>
<feature type="transmembrane region" description="Helical" evidence="1">
    <location>
        <begin position="106"/>
        <end position="130"/>
    </location>
</feature>
<proteinExistence type="predicted"/>
<name>V6LSE3_9EUKA</name>
<accession>V6LSE3</accession>
<dbReference type="EMBL" id="KI546040">
    <property type="protein sequence ID" value="EST47520.1"/>
    <property type="molecule type" value="Genomic_DNA"/>
</dbReference>
<feature type="transmembrane region" description="Helical" evidence="1">
    <location>
        <begin position="1083"/>
        <end position="1103"/>
    </location>
</feature>
<feature type="transmembrane region" description="Helical" evidence="1">
    <location>
        <begin position="190"/>
        <end position="208"/>
    </location>
</feature>
<keyword evidence="4" id="KW-1185">Reference proteome</keyword>
<dbReference type="RefSeq" id="XP_067761495.1">
    <property type="nucleotide sequence ID" value="XM_067910808.1"/>
</dbReference>
<dbReference type="Proteomes" id="UP000018208">
    <property type="component" value="Unassembled WGS sequence"/>
</dbReference>
<feature type="transmembrane region" description="Helical" evidence="1">
    <location>
        <begin position="220"/>
        <end position="242"/>
    </location>
</feature>
<feature type="transmembrane region" description="Helical" evidence="1">
    <location>
        <begin position="27"/>
        <end position="44"/>
    </location>
</feature>
<feature type="transmembrane region" description="Helical" evidence="1">
    <location>
        <begin position="496"/>
        <end position="517"/>
    </location>
</feature>
<feature type="transmembrane region" description="Helical" evidence="1">
    <location>
        <begin position="648"/>
        <end position="671"/>
    </location>
</feature>
<dbReference type="GeneID" id="94301031"/>
<feature type="transmembrane region" description="Helical" evidence="1">
    <location>
        <begin position="150"/>
        <end position="178"/>
    </location>
</feature>
<evidence type="ECO:0000313" key="2">
    <source>
        <dbReference type="EMBL" id="EST47520.1"/>
    </source>
</evidence>
<feature type="transmembrane region" description="Helical" evidence="1">
    <location>
        <begin position="82"/>
        <end position="100"/>
    </location>
</feature>
<feature type="transmembrane region" description="Helical" evidence="1">
    <location>
        <begin position="1285"/>
        <end position="1305"/>
    </location>
</feature>
<dbReference type="KEGG" id="ssao:94301031"/>
<feature type="transmembrane region" description="Helical" evidence="1">
    <location>
        <begin position="905"/>
        <end position="924"/>
    </location>
</feature>